<gene>
    <name evidence="2" type="ORF">RRG08_027317</name>
</gene>
<organism evidence="2 3">
    <name type="scientific">Elysia crispata</name>
    <name type="common">lettuce slug</name>
    <dbReference type="NCBI Taxonomy" id="231223"/>
    <lineage>
        <taxon>Eukaryota</taxon>
        <taxon>Metazoa</taxon>
        <taxon>Spiralia</taxon>
        <taxon>Lophotrochozoa</taxon>
        <taxon>Mollusca</taxon>
        <taxon>Gastropoda</taxon>
        <taxon>Heterobranchia</taxon>
        <taxon>Euthyneura</taxon>
        <taxon>Panpulmonata</taxon>
        <taxon>Sacoglossa</taxon>
        <taxon>Placobranchoidea</taxon>
        <taxon>Plakobranchidae</taxon>
        <taxon>Elysia</taxon>
    </lineage>
</organism>
<proteinExistence type="predicted"/>
<dbReference type="EMBL" id="JAWDGP010004321">
    <property type="protein sequence ID" value="KAK3765311.1"/>
    <property type="molecule type" value="Genomic_DNA"/>
</dbReference>
<protein>
    <submittedName>
        <fullName evidence="2">Uncharacterized protein</fullName>
    </submittedName>
</protein>
<evidence type="ECO:0000313" key="2">
    <source>
        <dbReference type="EMBL" id="KAK3765311.1"/>
    </source>
</evidence>
<dbReference type="AlphaFoldDB" id="A0AAE0ZAX1"/>
<evidence type="ECO:0000256" key="1">
    <source>
        <dbReference type="SAM" id="Phobius"/>
    </source>
</evidence>
<dbReference type="Proteomes" id="UP001283361">
    <property type="component" value="Unassembled WGS sequence"/>
</dbReference>
<evidence type="ECO:0000313" key="3">
    <source>
        <dbReference type="Proteomes" id="UP001283361"/>
    </source>
</evidence>
<keyword evidence="1" id="KW-1133">Transmembrane helix</keyword>
<keyword evidence="1" id="KW-0812">Transmembrane</keyword>
<keyword evidence="3" id="KW-1185">Reference proteome</keyword>
<keyword evidence="1" id="KW-0472">Membrane</keyword>
<comment type="caution">
    <text evidence="2">The sequence shown here is derived from an EMBL/GenBank/DDBJ whole genome shotgun (WGS) entry which is preliminary data.</text>
</comment>
<reference evidence="2" key="1">
    <citation type="journal article" date="2023" name="G3 (Bethesda)">
        <title>A reference genome for the long-term kleptoplast-retaining sea slug Elysia crispata morphotype clarki.</title>
        <authorList>
            <person name="Eastman K.E."/>
            <person name="Pendleton A.L."/>
            <person name="Shaikh M.A."/>
            <person name="Suttiyut T."/>
            <person name="Ogas R."/>
            <person name="Tomko P."/>
            <person name="Gavelis G."/>
            <person name="Widhalm J.R."/>
            <person name="Wisecaver J.H."/>
        </authorList>
    </citation>
    <scope>NUCLEOTIDE SEQUENCE</scope>
    <source>
        <strain evidence="2">ECLA1</strain>
    </source>
</reference>
<accession>A0AAE0ZAX1</accession>
<feature type="transmembrane region" description="Helical" evidence="1">
    <location>
        <begin position="7"/>
        <end position="30"/>
    </location>
</feature>
<name>A0AAE0ZAX1_9GAST</name>
<sequence>MCRLYPLVVAGSLVCLFAVFITPIATITIFEERYLVETYFTYQLQVTQKFFSGVFQYINNQTLKKEMENYLISLQDVVLSESLTRTLKNNIALNLDYIESLANRTETNQVLVKRFRTFLSYITPSMEHFWFTYYEEDPPPFAVFDPLQKPIENRMRHHLGLDEMFGLELLFNIHDLYVVNSTELMSELELLRSEERDLFEDMMGFVPSFKLSAGIDGMARRFYLVVKLIEESGMHRRLGFGEINGYILLFPIGELYMDNSAELFSELEHLEERDEFEEVMGLWHYIMYIFKVDVYGERLEPLLTLIKEKELPHRLGFGEVDEVELLFLIIDLYGSNSTELMSELGVLNKREWFQEMMWLVQEVKSMYWIIGVADQIQRAFHFWQWLEENN</sequence>